<accession>A0A9P1H1D2</accession>
<name>A0A9P1H1D2_9PEZI</name>
<proteinExistence type="predicted"/>
<organism evidence="1 2">
    <name type="scientific">Parascedosporium putredinis</name>
    <dbReference type="NCBI Taxonomy" id="1442378"/>
    <lineage>
        <taxon>Eukaryota</taxon>
        <taxon>Fungi</taxon>
        <taxon>Dikarya</taxon>
        <taxon>Ascomycota</taxon>
        <taxon>Pezizomycotina</taxon>
        <taxon>Sordariomycetes</taxon>
        <taxon>Hypocreomycetidae</taxon>
        <taxon>Microascales</taxon>
        <taxon>Microascaceae</taxon>
        <taxon>Parascedosporium</taxon>
    </lineage>
</organism>
<dbReference type="GO" id="GO:0020037">
    <property type="term" value="F:heme binding"/>
    <property type="evidence" value="ECO:0007669"/>
    <property type="project" value="InterPro"/>
</dbReference>
<dbReference type="Gene3D" id="1.10.630.10">
    <property type="entry name" value="Cytochrome P450"/>
    <property type="match status" value="1"/>
</dbReference>
<evidence type="ECO:0000313" key="2">
    <source>
        <dbReference type="Proteomes" id="UP000838763"/>
    </source>
</evidence>
<gene>
    <name evidence="1" type="ORF">PPNO1_LOCUS3898</name>
</gene>
<comment type="caution">
    <text evidence="1">The sequence shown here is derived from an EMBL/GenBank/DDBJ whole genome shotgun (WGS) entry which is preliminary data.</text>
</comment>
<dbReference type="Proteomes" id="UP000838763">
    <property type="component" value="Unassembled WGS sequence"/>
</dbReference>
<keyword evidence="2" id="KW-1185">Reference proteome</keyword>
<protein>
    <submittedName>
        <fullName evidence="1">Uncharacterized protein</fullName>
    </submittedName>
</protein>
<dbReference type="GO" id="GO:0005506">
    <property type="term" value="F:iron ion binding"/>
    <property type="evidence" value="ECO:0007669"/>
    <property type="project" value="InterPro"/>
</dbReference>
<dbReference type="EMBL" id="CALLCH030000010">
    <property type="protein sequence ID" value="CAI4214165.1"/>
    <property type="molecule type" value="Genomic_DNA"/>
</dbReference>
<reference evidence="1" key="1">
    <citation type="submission" date="2022-11" db="EMBL/GenBank/DDBJ databases">
        <authorList>
            <person name="Scott C."/>
            <person name="Bruce N."/>
        </authorList>
    </citation>
    <scope>NUCLEOTIDE SEQUENCE</scope>
</reference>
<dbReference type="AlphaFoldDB" id="A0A9P1H1D2"/>
<dbReference type="InterPro" id="IPR036396">
    <property type="entry name" value="Cyt_P450_sf"/>
</dbReference>
<dbReference type="GO" id="GO:0016705">
    <property type="term" value="F:oxidoreductase activity, acting on paired donors, with incorporation or reduction of molecular oxygen"/>
    <property type="evidence" value="ECO:0007669"/>
    <property type="project" value="InterPro"/>
</dbReference>
<dbReference type="OrthoDB" id="1055148at2759"/>
<sequence length="346" mass="38054">MDPLPQTDPTKMAEASVPDTFRIMNTVVAPTLAKGVIKRRPSVEALAQHRGLDTKAVELLQDLREKYGGGPLLLRFPFRSQILLLDPEHVAQVLSETPSPFTAATKEKKTALAHLEPENVLIAGEARREELRPVHEHALATDQRVHPLAKHFKDIIHAEAEVVRRIVLGDAATEDESISNDLSDIRGRGNWGFAASTNKSKLESFQKQLGQYLDKGEEGSLVSRLPRDSDLDLESQVAHWLFAFDPAGMQAEAAREATTTTAAGSGGGGEDHPFTRGVFLEAVRLWPTTPVILREATEDCEVGGFTVAKGTGVIIFEPFFHRDGQRLNFAHHMSPENWAKGTPSWP</sequence>
<evidence type="ECO:0000313" key="1">
    <source>
        <dbReference type="EMBL" id="CAI4214165.1"/>
    </source>
</evidence>
<dbReference type="Pfam" id="PF00067">
    <property type="entry name" value="p450"/>
    <property type="match status" value="1"/>
</dbReference>
<dbReference type="GO" id="GO:0004497">
    <property type="term" value="F:monooxygenase activity"/>
    <property type="evidence" value="ECO:0007669"/>
    <property type="project" value="InterPro"/>
</dbReference>
<dbReference type="SUPFAM" id="SSF48264">
    <property type="entry name" value="Cytochrome P450"/>
    <property type="match status" value="1"/>
</dbReference>
<dbReference type="InterPro" id="IPR001128">
    <property type="entry name" value="Cyt_P450"/>
</dbReference>